<feature type="binding site" evidence="8">
    <location>
        <position position="72"/>
    </location>
    <ligand>
        <name>S-adenosyl-L-methionine</name>
        <dbReference type="ChEBI" id="CHEBI:59789"/>
    </ligand>
</feature>
<name>A0A2T4ZCC0_9BACL</name>
<dbReference type="GO" id="GO:0005829">
    <property type="term" value="C:cytosol"/>
    <property type="evidence" value="ECO:0007669"/>
    <property type="project" value="TreeGrafter"/>
</dbReference>
<dbReference type="PANTHER" id="PTHR11727:SF7">
    <property type="entry name" value="DIMETHYLADENOSINE TRANSFERASE-RELATED"/>
    <property type="match status" value="1"/>
</dbReference>
<evidence type="ECO:0000256" key="6">
    <source>
        <dbReference type="ARBA" id="ARBA00029941"/>
    </source>
</evidence>
<sequence>MNKQDKRHRRIRKFRQGTNFPGQHLMHNKRLLNQLVEMAQIQPDETVVDIGAGMGALTLPLADIAERVLAVENDPILAEKLQQKVKQDSKTNIKIIQRDFLQIHLPQSPYCVVANIPYSITTPILGKLLDLPTSPFQRAVIVMEKGAAKRFTTVAITNPRILKWRMWFDLKMGQTISPDQFSPPPRVDSAVLTVCRKKKPLVSPRHHSRFIALASQGLRHAQSPISVGLRDIFTPPQINHLAKELGLNRDTQIGRLNEEQWGLVFHTMLQHVPSFRWPRYKRKDS</sequence>
<dbReference type="GO" id="GO:0000179">
    <property type="term" value="F:rRNA (adenine-N6,N6-)-dimethyltransferase activity"/>
    <property type="evidence" value="ECO:0007669"/>
    <property type="project" value="UniProtKB-UniRule"/>
</dbReference>
<evidence type="ECO:0000259" key="9">
    <source>
        <dbReference type="SMART" id="SM00650"/>
    </source>
</evidence>
<comment type="similarity">
    <text evidence="8">Belongs to the class I-like SAM-binding methyltransferase superfamily. rRNA adenine N(6)-methyltransferase family.</text>
</comment>
<feature type="binding site" evidence="8">
    <location>
        <position position="26"/>
    </location>
    <ligand>
        <name>S-adenosyl-L-methionine</name>
        <dbReference type="ChEBI" id="CHEBI:59789"/>
    </ligand>
</feature>
<proteinExistence type="inferred from homology"/>
<accession>A0A2T4ZCC0</accession>
<dbReference type="CDD" id="cd02440">
    <property type="entry name" value="AdoMet_MTases"/>
    <property type="match status" value="1"/>
</dbReference>
<dbReference type="SMART" id="SM00650">
    <property type="entry name" value="rADc"/>
    <property type="match status" value="1"/>
</dbReference>
<dbReference type="SUPFAM" id="SSF53335">
    <property type="entry name" value="S-adenosyl-L-methionine-dependent methyltransferases"/>
    <property type="match status" value="1"/>
</dbReference>
<evidence type="ECO:0000313" key="10">
    <source>
        <dbReference type="EMBL" id="PTM59534.1"/>
    </source>
</evidence>
<dbReference type="InterPro" id="IPR001737">
    <property type="entry name" value="KsgA/Erm"/>
</dbReference>
<evidence type="ECO:0000256" key="7">
    <source>
        <dbReference type="ARBA" id="ARBA00030809"/>
    </source>
</evidence>
<dbReference type="Pfam" id="PF00398">
    <property type="entry name" value="RrnaAD"/>
    <property type="match status" value="1"/>
</dbReference>
<feature type="binding site" evidence="8">
    <location>
        <position position="51"/>
    </location>
    <ligand>
        <name>S-adenosyl-L-methionine</name>
        <dbReference type="ChEBI" id="CHEBI:59789"/>
    </ligand>
</feature>
<feature type="binding site" evidence="8">
    <location>
        <position position="115"/>
    </location>
    <ligand>
        <name>S-adenosyl-L-methionine</name>
        <dbReference type="ChEBI" id="CHEBI:59789"/>
    </ligand>
</feature>
<dbReference type="Proteomes" id="UP000241639">
    <property type="component" value="Unassembled WGS sequence"/>
</dbReference>
<dbReference type="InterPro" id="IPR020596">
    <property type="entry name" value="rRNA_Ade_Mease_Trfase_CS"/>
</dbReference>
<keyword evidence="3 8" id="KW-0808">Transferase</keyword>
<dbReference type="InterPro" id="IPR023165">
    <property type="entry name" value="rRNA_Ade_diMease-like_C"/>
</dbReference>
<dbReference type="AlphaFoldDB" id="A0A2T4ZCC0"/>
<dbReference type="PROSITE" id="PS01131">
    <property type="entry name" value="RRNA_A_DIMETH"/>
    <property type="match status" value="1"/>
</dbReference>
<reference evidence="10 11" key="1">
    <citation type="submission" date="2018-04" db="EMBL/GenBank/DDBJ databases">
        <title>Genomic Encyclopedia of Archaeal and Bacterial Type Strains, Phase II (KMG-II): from individual species to whole genera.</title>
        <authorList>
            <person name="Goeker M."/>
        </authorList>
    </citation>
    <scope>NUCLEOTIDE SEQUENCE [LARGE SCALE GENOMIC DNA]</scope>
    <source>
        <strain evidence="10 11">DSM 45169</strain>
    </source>
</reference>
<keyword evidence="11" id="KW-1185">Reference proteome</keyword>
<dbReference type="PROSITE" id="PS51689">
    <property type="entry name" value="SAM_RNA_A_N6_MT"/>
    <property type="match status" value="1"/>
</dbReference>
<gene>
    <name evidence="10" type="ORF">C8J48_2158</name>
</gene>
<dbReference type="OrthoDB" id="9786598at2"/>
<feature type="domain" description="Ribosomal RNA adenine methylase transferase N-terminal" evidence="9">
    <location>
        <begin position="31"/>
        <end position="198"/>
    </location>
</feature>
<evidence type="ECO:0000256" key="3">
    <source>
        <dbReference type="ARBA" id="ARBA00022679"/>
    </source>
</evidence>
<comment type="caution">
    <text evidence="10">The sequence shown here is derived from an EMBL/GenBank/DDBJ whole genome shotgun (WGS) entry which is preliminary data.</text>
</comment>
<dbReference type="Gene3D" id="1.10.8.100">
    <property type="entry name" value="Ribosomal RNA adenine dimethylase-like, domain 2"/>
    <property type="match status" value="1"/>
</dbReference>
<dbReference type="EMBL" id="PZZP01000001">
    <property type="protein sequence ID" value="PTM59534.1"/>
    <property type="molecule type" value="Genomic_DNA"/>
</dbReference>
<evidence type="ECO:0000313" key="11">
    <source>
        <dbReference type="Proteomes" id="UP000241639"/>
    </source>
</evidence>
<evidence type="ECO:0000256" key="4">
    <source>
        <dbReference type="ARBA" id="ARBA00022691"/>
    </source>
</evidence>
<organism evidence="10 11">
    <name type="scientific">Desmospora activa DSM 45169</name>
    <dbReference type="NCBI Taxonomy" id="1121389"/>
    <lineage>
        <taxon>Bacteria</taxon>
        <taxon>Bacillati</taxon>
        <taxon>Bacillota</taxon>
        <taxon>Bacilli</taxon>
        <taxon>Bacillales</taxon>
        <taxon>Thermoactinomycetaceae</taxon>
        <taxon>Desmospora</taxon>
    </lineage>
</organism>
<dbReference type="NCBIfam" id="NF000499">
    <property type="entry name" value="Erm23S_rRNA_broad"/>
    <property type="match status" value="1"/>
</dbReference>
<dbReference type="InterPro" id="IPR029063">
    <property type="entry name" value="SAM-dependent_MTases_sf"/>
</dbReference>
<keyword evidence="4 8" id="KW-0949">S-adenosyl-L-methionine</keyword>
<protein>
    <recommendedName>
        <fullName evidence="1">rRNA adenine N-6-methyltransferase</fullName>
    </recommendedName>
    <alternativeName>
        <fullName evidence="7">Erythromycin resistance protein</fullName>
    </alternativeName>
    <alternativeName>
        <fullName evidence="6">Macrolide-lincosamide-streptogramin B resistance protein</fullName>
    </alternativeName>
</protein>
<feature type="binding site" evidence="8">
    <location>
        <position position="99"/>
    </location>
    <ligand>
        <name>S-adenosyl-L-methionine</name>
        <dbReference type="ChEBI" id="CHEBI:59789"/>
    </ligand>
</feature>
<evidence type="ECO:0000256" key="5">
    <source>
        <dbReference type="ARBA" id="ARBA00022884"/>
    </source>
</evidence>
<evidence type="ECO:0000256" key="1">
    <source>
        <dbReference type="ARBA" id="ARBA00016505"/>
    </source>
</evidence>
<evidence type="ECO:0000256" key="2">
    <source>
        <dbReference type="ARBA" id="ARBA00022603"/>
    </source>
</evidence>
<evidence type="ECO:0000256" key="8">
    <source>
        <dbReference type="PROSITE-ProRule" id="PRU01026"/>
    </source>
</evidence>
<dbReference type="InterPro" id="IPR020598">
    <property type="entry name" value="rRNA_Ade_methylase_Trfase_N"/>
</dbReference>
<dbReference type="PANTHER" id="PTHR11727">
    <property type="entry name" value="DIMETHYLADENOSINE TRANSFERASE"/>
    <property type="match status" value="1"/>
</dbReference>
<feature type="binding site" evidence="8">
    <location>
        <position position="24"/>
    </location>
    <ligand>
        <name>S-adenosyl-L-methionine</name>
        <dbReference type="ChEBI" id="CHEBI:59789"/>
    </ligand>
</feature>
<dbReference type="Gene3D" id="3.40.50.150">
    <property type="entry name" value="Vaccinia Virus protein VP39"/>
    <property type="match status" value="1"/>
</dbReference>
<dbReference type="RefSeq" id="WP_107726600.1">
    <property type="nucleotide sequence ID" value="NZ_PZZP01000001.1"/>
</dbReference>
<keyword evidence="5 8" id="KW-0694">RNA-binding</keyword>
<dbReference type="GO" id="GO:0003723">
    <property type="term" value="F:RNA binding"/>
    <property type="evidence" value="ECO:0007669"/>
    <property type="project" value="UniProtKB-UniRule"/>
</dbReference>
<keyword evidence="2 8" id="KW-0489">Methyltransferase</keyword>